<name>A0A1G6P585_9BACT</name>
<dbReference type="RefSeq" id="WP_092129062.1">
    <property type="nucleotide sequence ID" value="NZ_FMYU01000008.1"/>
</dbReference>
<dbReference type="AlphaFoldDB" id="A0A1G6P585"/>
<dbReference type="GO" id="GO:0016226">
    <property type="term" value="P:iron-sulfur cluster assembly"/>
    <property type="evidence" value="ECO:0007669"/>
    <property type="project" value="InterPro"/>
</dbReference>
<dbReference type="Gene3D" id="3.90.1010.10">
    <property type="match status" value="1"/>
</dbReference>
<reference evidence="3" key="1">
    <citation type="submission" date="2016-10" db="EMBL/GenBank/DDBJ databases">
        <authorList>
            <person name="Varghese N."/>
            <person name="Submissions S."/>
        </authorList>
    </citation>
    <scope>NUCLEOTIDE SEQUENCE [LARGE SCALE GENOMIC DNA]</scope>
    <source>
        <strain evidence="3">DSM 8415</strain>
    </source>
</reference>
<dbReference type="GO" id="GO:0051536">
    <property type="term" value="F:iron-sulfur cluster binding"/>
    <property type="evidence" value="ECO:0007669"/>
    <property type="project" value="InterPro"/>
</dbReference>
<gene>
    <name evidence="2" type="ORF">SAMN05660835_01312</name>
</gene>
<keyword evidence="3" id="KW-1185">Reference proteome</keyword>
<evidence type="ECO:0000313" key="3">
    <source>
        <dbReference type="Proteomes" id="UP000199411"/>
    </source>
</evidence>
<dbReference type="Proteomes" id="UP000199411">
    <property type="component" value="Unassembled WGS sequence"/>
</dbReference>
<dbReference type="EMBL" id="FMYU01000008">
    <property type="protein sequence ID" value="SDC74575.1"/>
    <property type="molecule type" value="Genomic_DNA"/>
</dbReference>
<dbReference type="SUPFAM" id="SSF82649">
    <property type="entry name" value="SufE/NifU"/>
    <property type="match status" value="1"/>
</dbReference>
<proteinExistence type="predicted"/>
<dbReference type="GO" id="GO:0005506">
    <property type="term" value="F:iron ion binding"/>
    <property type="evidence" value="ECO:0007669"/>
    <property type="project" value="InterPro"/>
</dbReference>
<dbReference type="Pfam" id="PF01592">
    <property type="entry name" value="NifU_N"/>
    <property type="match status" value="1"/>
</dbReference>
<dbReference type="OrthoDB" id="9804157at2"/>
<sequence>MESFESHFFYPIKDTVLDPDGIGVRENIEFNAKIIFYVKTKQGIIVAIDYKVKACPVAIAVASFLAKTFKNKTIENALSIDENFLNSNLVGIPKERLECANSAIEAFKEALINSKGGK</sequence>
<organism evidence="2 3">
    <name type="scientific">Desulfurella multipotens</name>
    <dbReference type="NCBI Taxonomy" id="79269"/>
    <lineage>
        <taxon>Bacteria</taxon>
        <taxon>Pseudomonadati</taxon>
        <taxon>Campylobacterota</taxon>
        <taxon>Desulfurellia</taxon>
        <taxon>Desulfurellales</taxon>
        <taxon>Desulfurellaceae</taxon>
        <taxon>Desulfurella</taxon>
    </lineage>
</organism>
<evidence type="ECO:0000259" key="1">
    <source>
        <dbReference type="Pfam" id="PF01592"/>
    </source>
</evidence>
<accession>A0A1G6P585</accession>
<dbReference type="InterPro" id="IPR002871">
    <property type="entry name" value="NIF_FeS_clus_asmbl_NifU_N"/>
</dbReference>
<protein>
    <submittedName>
        <fullName evidence="2">Nitrogen fixation protein NifU</fullName>
    </submittedName>
</protein>
<feature type="domain" description="NIF system FeS cluster assembly NifU N-terminal" evidence="1">
    <location>
        <begin position="32"/>
        <end position="113"/>
    </location>
</feature>
<evidence type="ECO:0000313" key="2">
    <source>
        <dbReference type="EMBL" id="SDC74575.1"/>
    </source>
</evidence>